<reference evidence="2" key="1">
    <citation type="journal article" date="2019" name="Int. J. Syst. Evol. Microbiol.">
        <title>The Global Catalogue of Microorganisms (GCM) 10K type strain sequencing project: providing services to taxonomists for standard genome sequencing and annotation.</title>
        <authorList>
            <consortium name="The Broad Institute Genomics Platform"/>
            <consortium name="The Broad Institute Genome Sequencing Center for Infectious Disease"/>
            <person name="Wu L."/>
            <person name="Ma J."/>
        </authorList>
    </citation>
    <scope>NUCLEOTIDE SEQUENCE [LARGE SCALE GENOMIC DNA]</scope>
    <source>
        <strain evidence="2">TBRC 4489</strain>
    </source>
</reference>
<protein>
    <submittedName>
        <fullName evidence="1">Uncharacterized protein</fullName>
    </submittedName>
</protein>
<dbReference type="RefSeq" id="WP_377287891.1">
    <property type="nucleotide sequence ID" value="NZ_JBHSBM010000017.1"/>
</dbReference>
<evidence type="ECO:0000313" key="1">
    <source>
        <dbReference type="EMBL" id="MFC4059530.1"/>
    </source>
</evidence>
<proteinExistence type="predicted"/>
<dbReference type="EMBL" id="JBHSBM010000017">
    <property type="protein sequence ID" value="MFC4059530.1"/>
    <property type="molecule type" value="Genomic_DNA"/>
</dbReference>
<gene>
    <name evidence="1" type="ORF">ACFOWE_14595</name>
</gene>
<dbReference type="Proteomes" id="UP001595850">
    <property type="component" value="Unassembled WGS sequence"/>
</dbReference>
<organism evidence="1 2">
    <name type="scientific">Planomonospora corallina</name>
    <dbReference type="NCBI Taxonomy" id="1806052"/>
    <lineage>
        <taxon>Bacteria</taxon>
        <taxon>Bacillati</taxon>
        <taxon>Actinomycetota</taxon>
        <taxon>Actinomycetes</taxon>
        <taxon>Streptosporangiales</taxon>
        <taxon>Streptosporangiaceae</taxon>
        <taxon>Planomonospora</taxon>
    </lineage>
</organism>
<name>A0ABV8I939_9ACTN</name>
<evidence type="ECO:0000313" key="2">
    <source>
        <dbReference type="Proteomes" id="UP001595850"/>
    </source>
</evidence>
<sequence length="44" mass="4931">MTDPERVFVRGNDRLDRLLADPGIAAEVAQAHEAAEEMDRAHTR</sequence>
<comment type="caution">
    <text evidence="1">The sequence shown here is derived from an EMBL/GenBank/DDBJ whole genome shotgun (WGS) entry which is preliminary data.</text>
</comment>
<accession>A0ABV8I939</accession>
<keyword evidence="2" id="KW-1185">Reference proteome</keyword>